<feature type="signal peptide" evidence="1">
    <location>
        <begin position="1"/>
        <end position="25"/>
    </location>
</feature>
<evidence type="ECO:0000313" key="2">
    <source>
        <dbReference type="EMBL" id="QIU92843.1"/>
    </source>
</evidence>
<dbReference type="Pfam" id="PF19453">
    <property type="entry name" value="DUF5991"/>
    <property type="match status" value="1"/>
</dbReference>
<dbReference type="PROSITE" id="PS51257">
    <property type="entry name" value="PROKAR_LIPOPROTEIN"/>
    <property type="match status" value="1"/>
</dbReference>
<dbReference type="InterPro" id="IPR002110">
    <property type="entry name" value="Ankyrin_rpt"/>
</dbReference>
<dbReference type="RefSeq" id="WP_167959598.1">
    <property type="nucleotide sequence ID" value="NZ_CP050831.1"/>
</dbReference>
<accession>A0A6H0KI36</accession>
<dbReference type="Gene3D" id="1.25.40.20">
    <property type="entry name" value="Ankyrin repeat-containing domain"/>
    <property type="match status" value="1"/>
</dbReference>
<evidence type="ECO:0000313" key="3">
    <source>
        <dbReference type="Proteomes" id="UP000501780"/>
    </source>
</evidence>
<evidence type="ECO:0000256" key="1">
    <source>
        <dbReference type="SAM" id="SignalP"/>
    </source>
</evidence>
<keyword evidence="3" id="KW-1185">Reference proteome</keyword>
<protein>
    <submittedName>
        <fullName evidence="2">Ankyrin repeat domain-containing protein</fullName>
    </submittedName>
</protein>
<dbReference type="AlphaFoldDB" id="A0A6H0KI36"/>
<keyword evidence="1" id="KW-0732">Signal</keyword>
<dbReference type="PANTHER" id="PTHR24127:SF1">
    <property type="entry name" value="ANKYRIN REPEAT AND EF-HAND DOMAIN-CONTAINING PROTEIN 1"/>
    <property type="match status" value="1"/>
</dbReference>
<reference evidence="2 3" key="1">
    <citation type="submission" date="2020-03" db="EMBL/GenBank/DDBJ databases">
        <title>Genomic analysis of Bacteroides faecium CBA7301.</title>
        <authorList>
            <person name="Kim J."/>
            <person name="Roh S.W."/>
        </authorList>
    </citation>
    <scope>NUCLEOTIDE SEQUENCE [LARGE SCALE GENOMIC DNA]</scope>
    <source>
        <strain evidence="2 3">CBA7301</strain>
    </source>
</reference>
<dbReference type="SUPFAM" id="SSF48403">
    <property type="entry name" value="Ankyrin repeat"/>
    <property type="match status" value="1"/>
</dbReference>
<sequence>MKTKTLVSPMIVLLFFYCLFFTACKNNTGKVATGQTDIYELMKKAVRDNDTKTFDSLVKYIPDIDSLMPMEGEDLAYTLLGYAIKNNNYEFTGKLIDAKADLGKAYETLYFLRDALYLAIDCKSDSIVELLLEKGADPNERYDENGTTALLLSCSDMECNNISELLIDHGAYINGLAEKDSSWVNVPNVYPLFVAIKSCNLEIAEYLIGKGCRLSLGEVSALELAENECHGELLGFINQYMLDNYRLEVDESWFGEYGYTSDAEGEDWRNQHAFTITIRPDTCIFQGAGYQLYFQDLCTVENARQDTIELYYYYTLDGSSTNSREPYLGRLFRKDGKYYLNSSALRDEAINNTDVEIEKEK</sequence>
<dbReference type="Pfam" id="PF12796">
    <property type="entry name" value="Ank_2"/>
    <property type="match status" value="1"/>
</dbReference>
<dbReference type="InterPro" id="IPR046033">
    <property type="entry name" value="DUF5991"/>
</dbReference>
<dbReference type="Proteomes" id="UP000501780">
    <property type="component" value="Chromosome"/>
</dbReference>
<gene>
    <name evidence="2" type="ORF">BacF7301_01150</name>
</gene>
<dbReference type="KEGG" id="bfc:BacF7301_01150"/>
<dbReference type="SMART" id="SM00248">
    <property type="entry name" value="ANK"/>
    <property type="match status" value="5"/>
</dbReference>
<dbReference type="EMBL" id="CP050831">
    <property type="protein sequence ID" value="QIU92843.1"/>
    <property type="molecule type" value="Genomic_DNA"/>
</dbReference>
<dbReference type="InterPro" id="IPR036770">
    <property type="entry name" value="Ankyrin_rpt-contain_sf"/>
</dbReference>
<dbReference type="InterPro" id="IPR052801">
    <property type="entry name" value="Ankyrin-EF-hand"/>
</dbReference>
<feature type="chain" id="PRO_5026135566" evidence="1">
    <location>
        <begin position="26"/>
        <end position="361"/>
    </location>
</feature>
<name>A0A6H0KI36_9BACE</name>
<organism evidence="2 3">
    <name type="scientific">Bacteroides faecium</name>
    <dbReference type="NCBI Taxonomy" id="2715212"/>
    <lineage>
        <taxon>Bacteria</taxon>
        <taxon>Pseudomonadati</taxon>
        <taxon>Bacteroidota</taxon>
        <taxon>Bacteroidia</taxon>
        <taxon>Bacteroidales</taxon>
        <taxon>Bacteroidaceae</taxon>
        <taxon>Bacteroides</taxon>
    </lineage>
</organism>
<dbReference type="PANTHER" id="PTHR24127">
    <property type="entry name" value="ANKYRIN REPEAT AND EF-HAND DOMAIN-CONTAINING PROTEIN 1"/>
    <property type="match status" value="1"/>
</dbReference>
<proteinExistence type="predicted"/>